<feature type="active site" description="For OMPdecase activity" evidence="11">
    <location>
        <position position="58"/>
    </location>
</feature>
<evidence type="ECO:0000256" key="11">
    <source>
        <dbReference type="PIRSR" id="PIRSR614732-1"/>
    </source>
</evidence>
<dbReference type="UniPathway" id="UPA00070">
    <property type="reaction ID" value="UER00120"/>
</dbReference>
<dbReference type="NCBIfam" id="NF001273">
    <property type="entry name" value="PRK00230.1"/>
    <property type="match status" value="1"/>
</dbReference>
<feature type="active site" description="For OMPdecase activity" evidence="11">
    <location>
        <position position="63"/>
    </location>
</feature>
<gene>
    <name evidence="10" type="primary">pyrF</name>
    <name evidence="15" type="ORF">ERX37_04015</name>
</gene>
<feature type="binding site" evidence="10 12">
    <location>
        <position position="209"/>
    </location>
    <ligand>
        <name>substrate</name>
    </ligand>
</feature>
<comment type="caution">
    <text evidence="15">The sequence shown here is derived from an EMBL/GenBank/DDBJ whole genome shotgun (WGS) entry which is preliminary data.</text>
</comment>
<keyword evidence="16" id="KW-1185">Reference proteome</keyword>
<feature type="binding site" evidence="10">
    <location>
        <begin position="58"/>
        <end position="67"/>
    </location>
    <ligand>
        <name>substrate</name>
    </ligand>
</feature>
<dbReference type="InterPro" id="IPR011060">
    <property type="entry name" value="RibuloseP-bd_barrel"/>
</dbReference>
<feature type="active site" description="For OMPdecase activity" evidence="11">
    <location>
        <position position="60"/>
    </location>
</feature>
<dbReference type="InterPro" id="IPR013785">
    <property type="entry name" value="Aldolase_TIM"/>
</dbReference>
<evidence type="ECO:0000256" key="9">
    <source>
        <dbReference type="ARBA" id="ARBA00061012"/>
    </source>
</evidence>
<comment type="subunit">
    <text evidence="4 10">Homodimer.</text>
</comment>
<evidence type="ECO:0000256" key="12">
    <source>
        <dbReference type="PIRSR" id="PIRSR614732-2"/>
    </source>
</evidence>
<sequence length="232" mass="25026">MNTNPIIALDFRNMDEVMHFLKPFDETLFVKIGMELYMQNGPGIVKQVRELGHDIFLDLKLHDIPNTVGQAMKGLAALDIQMINVHAAGGSKMMTAALDGLQSGGSQAQLIAVTQLTSTSQGMMNKEQGIPGSINDSIVNYARITQEAGLAGVVCSANESALIREALGDTFLKVTPGIRTAEDAAGDQVRVATPEFAKQNGSTHIVVGRSITQAENPVEKYHFIKKAWEQGC</sequence>
<keyword evidence="7 10" id="KW-0456">Lyase</keyword>
<evidence type="ECO:0000259" key="14">
    <source>
        <dbReference type="SMART" id="SM00934"/>
    </source>
</evidence>
<evidence type="ECO:0000256" key="5">
    <source>
        <dbReference type="ARBA" id="ARBA00022793"/>
    </source>
</evidence>
<comment type="function">
    <text evidence="1">Catalyzes the condensation of ribulose 5-phosphate with formaldehyde to form 3-hexulose 6-phosphate.</text>
</comment>
<evidence type="ECO:0000256" key="2">
    <source>
        <dbReference type="ARBA" id="ARBA00002356"/>
    </source>
</evidence>
<feature type="binding site" evidence="10 12">
    <location>
        <position position="208"/>
    </location>
    <ligand>
        <name>substrate</name>
    </ligand>
</feature>
<dbReference type="NCBIfam" id="TIGR01740">
    <property type="entry name" value="pyrF"/>
    <property type="match status" value="1"/>
</dbReference>
<keyword evidence="6 10" id="KW-0665">Pyrimidine biosynthesis</keyword>
<feature type="binding site" evidence="10 12">
    <location>
        <position position="117"/>
    </location>
    <ligand>
        <name>substrate</name>
    </ligand>
</feature>
<dbReference type="GO" id="GO:0005829">
    <property type="term" value="C:cytosol"/>
    <property type="evidence" value="ECO:0007669"/>
    <property type="project" value="TreeGrafter"/>
</dbReference>
<evidence type="ECO:0000256" key="13">
    <source>
        <dbReference type="RuleBase" id="RU000512"/>
    </source>
</evidence>
<evidence type="ECO:0000256" key="10">
    <source>
        <dbReference type="HAMAP-Rule" id="MF_01200"/>
    </source>
</evidence>
<dbReference type="RefSeq" id="WP_133429347.1">
    <property type="nucleotide sequence ID" value="NZ_BMCC01000001.1"/>
</dbReference>
<feature type="binding site" evidence="10 12">
    <location>
        <position position="179"/>
    </location>
    <ligand>
        <name>substrate</name>
    </ligand>
</feature>
<comment type="catalytic activity">
    <reaction evidence="8 10 13">
        <text>orotidine 5'-phosphate + H(+) = UMP + CO2</text>
        <dbReference type="Rhea" id="RHEA:11596"/>
        <dbReference type="ChEBI" id="CHEBI:15378"/>
        <dbReference type="ChEBI" id="CHEBI:16526"/>
        <dbReference type="ChEBI" id="CHEBI:57538"/>
        <dbReference type="ChEBI" id="CHEBI:57865"/>
        <dbReference type="EC" id="4.1.1.23"/>
    </reaction>
</comment>
<evidence type="ECO:0000313" key="15">
    <source>
        <dbReference type="EMBL" id="TDM03259.1"/>
    </source>
</evidence>
<name>A0A4R6BN32_9STAP</name>
<dbReference type="OrthoDB" id="9806203at2"/>
<dbReference type="PROSITE" id="PS00156">
    <property type="entry name" value="OMPDECASE"/>
    <property type="match status" value="1"/>
</dbReference>
<evidence type="ECO:0000313" key="16">
    <source>
        <dbReference type="Proteomes" id="UP000295328"/>
    </source>
</evidence>
<dbReference type="FunFam" id="3.20.20.70:FF:000015">
    <property type="entry name" value="Orotidine 5'-phosphate decarboxylase"/>
    <property type="match status" value="1"/>
</dbReference>
<dbReference type="SUPFAM" id="SSF51366">
    <property type="entry name" value="Ribulose-phoshate binding barrel"/>
    <property type="match status" value="1"/>
</dbReference>
<proteinExistence type="inferred from homology"/>
<dbReference type="CDD" id="cd04725">
    <property type="entry name" value="OMP_decarboxylase_like"/>
    <property type="match status" value="1"/>
</dbReference>
<dbReference type="InterPro" id="IPR018089">
    <property type="entry name" value="OMPdecase_AS"/>
</dbReference>
<comment type="similarity">
    <text evidence="9 10">Belongs to the OMP decarboxylase family. Type 1 subfamily.</text>
</comment>
<dbReference type="InterPro" id="IPR047596">
    <property type="entry name" value="OMPdecase_bac"/>
</dbReference>
<dbReference type="EC" id="4.1.1.23" evidence="10"/>
<dbReference type="Pfam" id="PF00215">
    <property type="entry name" value="OMPdecase"/>
    <property type="match status" value="1"/>
</dbReference>
<feature type="binding site" evidence="10 12">
    <location>
        <position position="188"/>
    </location>
    <ligand>
        <name>substrate</name>
    </ligand>
</feature>
<dbReference type="GO" id="GO:0044205">
    <property type="term" value="P:'de novo' UMP biosynthetic process"/>
    <property type="evidence" value="ECO:0007669"/>
    <property type="project" value="UniProtKB-UniRule"/>
</dbReference>
<reference evidence="15 16" key="1">
    <citation type="submission" date="2019-01" db="EMBL/GenBank/DDBJ databases">
        <title>Draft genome sequences of the type strains of six Macrococcus species.</title>
        <authorList>
            <person name="Mazhar S."/>
            <person name="Altermann E."/>
            <person name="Hill C."/>
            <person name="Mcauliffe O."/>
        </authorList>
    </citation>
    <scope>NUCLEOTIDE SEQUENCE [LARGE SCALE GENOMIC DNA]</scope>
    <source>
        <strain evidence="15 16">CCM4809</strain>
    </source>
</reference>
<dbReference type="Gene3D" id="3.20.20.70">
    <property type="entry name" value="Aldolase class I"/>
    <property type="match status" value="1"/>
</dbReference>
<evidence type="ECO:0000256" key="4">
    <source>
        <dbReference type="ARBA" id="ARBA00011738"/>
    </source>
</evidence>
<keyword evidence="5 10" id="KW-0210">Decarboxylase</keyword>
<dbReference type="GO" id="GO:0004590">
    <property type="term" value="F:orotidine-5'-phosphate decarboxylase activity"/>
    <property type="evidence" value="ECO:0007669"/>
    <property type="project" value="UniProtKB-UniRule"/>
</dbReference>
<dbReference type="EMBL" id="SCWE01000001">
    <property type="protein sequence ID" value="TDM03259.1"/>
    <property type="molecule type" value="Genomic_DNA"/>
</dbReference>
<feature type="binding site" evidence="10 12">
    <location>
        <position position="31"/>
    </location>
    <ligand>
        <name>substrate</name>
    </ligand>
</feature>
<dbReference type="AlphaFoldDB" id="A0A4R6BN32"/>
<protein>
    <recommendedName>
        <fullName evidence="10">Orotidine 5'-phosphate decarboxylase</fullName>
        <ecNumber evidence="10">4.1.1.23</ecNumber>
    </recommendedName>
    <alternativeName>
        <fullName evidence="10">OMP decarboxylase</fullName>
        <shortName evidence="10">OMPDCase</shortName>
        <shortName evidence="10">OMPdecase</shortName>
    </alternativeName>
</protein>
<feature type="binding site" evidence="10 12">
    <location>
        <position position="10"/>
    </location>
    <ligand>
        <name>substrate</name>
    </ligand>
</feature>
<dbReference type="GO" id="GO:0006207">
    <property type="term" value="P:'de novo' pyrimidine nucleobase biosynthetic process"/>
    <property type="evidence" value="ECO:0007669"/>
    <property type="project" value="InterPro"/>
</dbReference>
<evidence type="ECO:0000256" key="8">
    <source>
        <dbReference type="ARBA" id="ARBA00049157"/>
    </source>
</evidence>
<evidence type="ECO:0000256" key="1">
    <source>
        <dbReference type="ARBA" id="ARBA00002272"/>
    </source>
</evidence>
<evidence type="ECO:0000256" key="6">
    <source>
        <dbReference type="ARBA" id="ARBA00022975"/>
    </source>
</evidence>
<feature type="domain" description="Orotidine 5'-phosphate decarboxylase" evidence="14">
    <location>
        <begin position="4"/>
        <end position="224"/>
    </location>
</feature>
<evidence type="ECO:0000256" key="7">
    <source>
        <dbReference type="ARBA" id="ARBA00023239"/>
    </source>
</evidence>
<dbReference type="HAMAP" id="MF_01200_B">
    <property type="entry name" value="OMPdecase_type1_B"/>
    <property type="match status" value="1"/>
</dbReference>
<evidence type="ECO:0000256" key="3">
    <source>
        <dbReference type="ARBA" id="ARBA00004861"/>
    </source>
</evidence>
<dbReference type="Proteomes" id="UP000295328">
    <property type="component" value="Unassembled WGS sequence"/>
</dbReference>
<comment type="function">
    <text evidence="2 10">Catalyzes the decarboxylation of orotidine 5'-monophosphate (OMP) to uridine 5'-monophosphate (UMP).</text>
</comment>
<comment type="pathway">
    <text evidence="3 10 13">Pyrimidine metabolism; UMP biosynthesis via de novo pathway; UMP from orotate: step 2/2.</text>
</comment>
<accession>A0A4R6BN32</accession>
<dbReference type="InterPro" id="IPR014732">
    <property type="entry name" value="OMPdecase"/>
</dbReference>
<dbReference type="InterPro" id="IPR001754">
    <property type="entry name" value="OMPdeCOase_dom"/>
</dbReference>
<dbReference type="PANTHER" id="PTHR32119">
    <property type="entry name" value="OROTIDINE 5'-PHOSPHATE DECARBOXYLASE"/>
    <property type="match status" value="1"/>
</dbReference>
<organism evidence="15 16">
    <name type="scientific">Macrococcus hajekii</name>
    <dbReference type="NCBI Taxonomy" id="198482"/>
    <lineage>
        <taxon>Bacteria</taxon>
        <taxon>Bacillati</taxon>
        <taxon>Bacillota</taxon>
        <taxon>Bacilli</taxon>
        <taxon>Bacillales</taxon>
        <taxon>Staphylococcaceae</taxon>
        <taxon>Macrococcus</taxon>
    </lineage>
</organism>
<feature type="active site" description="Proton donor" evidence="10">
    <location>
        <position position="60"/>
    </location>
</feature>
<dbReference type="PANTHER" id="PTHR32119:SF2">
    <property type="entry name" value="OROTIDINE 5'-PHOSPHATE DECARBOXYLASE"/>
    <property type="match status" value="1"/>
</dbReference>
<dbReference type="SMART" id="SM00934">
    <property type="entry name" value="OMPdecase"/>
    <property type="match status" value="1"/>
</dbReference>